<proteinExistence type="predicted"/>
<keyword evidence="1" id="KW-1133">Transmembrane helix</keyword>
<keyword evidence="1" id="KW-0812">Transmembrane</keyword>
<sequence>MVFYSFVVCLLELPLNLEKLTDCYTVSCTMQKYRAVPQNFMKLAICFLNVLCAVYFLYKYRQVKFKILKNRAVKVTMLLELLLVGLPLFSSQAFNLIFGVSPVTLIGQFTIALGSINELICSIYYFRIFLMNSTWIQPVK</sequence>
<evidence type="ECO:0000313" key="2">
    <source>
        <dbReference type="Proteomes" id="UP000887574"/>
    </source>
</evidence>
<feature type="transmembrane region" description="Helical" evidence="1">
    <location>
        <begin position="105"/>
        <end position="126"/>
    </location>
</feature>
<keyword evidence="1" id="KW-0472">Membrane</keyword>
<accession>A0A915EI63</accession>
<feature type="transmembrane region" description="Helical" evidence="1">
    <location>
        <begin position="40"/>
        <end position="58"/>
    </location>
</feature>
<evidence type="ECO:0000313" key="3">
    <source>
        <dbReference type="WBParaSite" id="jg6945"/>
    </source>
</evidence>
<reference evidence="3" key="1">
    <citation type="submission" date="2022-11" db="UniProtKB">
        <authorList>
            <consortium name="WormBaseParasite"/>
        </authorList>
    </citation>
    <scope>IDENTIFICATION</scope>
</reference>
<evidence type="ECO:0000256" key="1">
    <source>
        <dbReference type="SAM" id="Phobius"/>
    </source>
</evidence>
<name>A0A915EI63_9BILA</name>
<organism evidence="2 3">
    <name type="scientific">Ditylenchus dipsaci</name>
    <dbReference type="NCBI Taxonomy" id="166011"/>
    <lineage>
        <taxon>Eukaryota</taxon>
        <taxon>Metazoa</taxon>
        <taxon>Ecdysozoa</taxon>
        <taxon>Nematoda</taxon>
        <taxon>Chromadorea</taxon>
        <taxon>Rhabditida</taxon>
        <taxon>Tylenchina</taxon>
        <taxon>Tylenchomorpha</taxon>
        <taxon>Sphaerularioidea</taxon>
        <taxon>Anguinidae</taxon>
        <taxon>Anguininae</taxon>
        <taxon>Ditylenchus</taxon>
    </lineage>
</organism>
<dbReference type="WBParaSite" id="jg6945">
    <property type="protein sequence ID" value="jg6945"/>
    <property type="gene ID" value="jg6945"/>
</dbReference>
<feature type="transmembrane region" description="Helical" evidence="1">
    <location>
        <begin position="78"/>
        <end position="99"/>
    </location>
</feature>
<dbReference type="Proteomes" id="UP000887574">
    <property type="component" value="Unplaced"/>
</dbReference>
<dbReference type="AlphaFoldDB" id="A0A915EI63"/>
<keyword evidence="2" id="KW-1185">Reference proteome</keyword>
<protein>
    <submittedName>
        <fullName evidence="3">Uncharacterized protein</fullName>
    </submittedName>
</protein>